<keyword evidence="6" id="KW-1185">Reference proteome</keyword>
<keyword evidence="2" id="KW-1133">Transmembrane helix</keyword>
<feature type="coiled-coil region" evidence="1">
    <location>
        <begin position="513"/>
        <end position="588"/>
    </location>
</feature>
<name>A0ABY6BKM2_9GAMM</name>
<keyword evidence="2" id="KW-0812">Transmembrane</keyword>
<dbReference type="EMBL" id="CP104694">
    <property type="protein sequence ID" value="UXI69590.1"/>
    <property type="molecule type" value="Genomic_DNA"/>
</dbReference>
<proteinExistence type="predicted"/>
<dbReference type="Pfam" id="PF23357">
    <property type="entry name" value="DUF7088"/>
    <property type="match status" value="1"/>
</dbReference>
<reference evidence="5" key="1">
    <citation type="submission" date="2022-09" db="EMBL/GenBank/DDBJ databases">
        <title>Tahibacter sp. nov., isolated from a fresh water.</title>
        <authorList>
            <person name="Baek J.H."/>
            <person name="Lee J.K."/>
            <person name="Kim J.M."/>
            <person name="Jeon C.O."/>
        </authorList>
    </citation>
    <scope>NUCLEOTIDE SEQUENCE</scope>
    <source>
        <strain evidence="5">W38</strain>
    </source>
</reference>
<evidence type="ECO:0000313" key="6">
    <source>
        <dbReference type="Proteomes" id="UP001064632"/>
    </source>
</evidence>
<feature type="domain" description="ABC-type uncharacterised transport system" evidence="3">
    <location>
        <begin position="177"/>
        <end position="479"/>
    </location>
</feature>
<dbReference type="InterPro" id="IPR055396">
    <property type="entry name" value="DUF7088"/>
</dbReference>
<evidence type="ECO:0000259" key="3">
    <source>
        <dbReference type="Pfam" id="PF09822"/>
    </source>
</evidence>
<dbReference type="Pfam" id="PF09822">
    <property type="entry name" value="ABC_transp_aux"/>
    <property type="match status" value="1"/>
</dbReference>
<dbReference type="InterPro" id="IPR019196">
    <property type="entry name" value="ABC_transp_unknown"/>
</dbReference>
<gene>
    <name evidence="5" type="ORF">N4264_08085</name>
</gene>
<evidence type="ECO:0000259" key="4">
    <source>
        <dbReference type="Pfam" id="PF23357"/>
    </source>
</evidence>
<protein>
    <submittedName>
        <fullName evidence="5">Gldg family protein</fullName>
    </submittedName>
</protein>
<evidence type="ECO:0000313" key="5">
    <source>
        <dbReference type="EMBL" id="UXI69590.1"/>
    </source>
</evidence>
<organism evidence="5 6">
    <name type="scientific">Tahibacter amnicola</name>
    <dbReference type="NCBI Taxonomy" id="2976241"/>
    <lineage>
        <taxon>Bacteria</taxon>
        <taxon>Pseudomonadati</taxon>
        <taxon>Pseudomonadota</taxon>
        <taxon>Gammaproteobacteria</taxon>
        <taxon>Lysobacterales</taxon>
        <taxon>Rhodanobacteraceae</taxon>
        <taxon>Tahibacter</taxon>
    </lineage>
</organism>
<feature type="transmembrane region" description="Helical" evidence="2">
    <location>
        <begin position="12"/>
        <end position="31"/>
    </location>
</feature>
<sequence length="619" mass="68916">MAIQRRTLTGSTLVILGVLFVAVVLLSNVLLRGARVDLTQNNLYTLSDGTRNVLTKLDEPIHLYLYYSDKATQNLPMLRTYYQRVRELLEEMAARADGKLQLTVIDPLPFSEDEDTAASYGLQAVPISQAGEKAYFGLAGTNSTDGVAIIPFFNPDKETFLEYDVAKLIHDLTTTKKPAVGFISSLSMAAGFNPETRQMKEPWAAYQELSQLFDVRQLNAAALKSIDKDINVVVLVHPKDLPEDALYALDQFVLRGGHLMVFVDPHAEQDESGADPQNPQSAMLADKSSDLGTLFKAWGVEYAPDKVLLDRTHALQVSFAPNTPPTRHPAMLGFTKQNLSPDDVITANLDTVNISTAGYFELSKDATAKLVPIIQSSNQSMSTPVDQIKFMADPSALMSNFKPTGSLFVVAGRLEGTFKTAFPDRKEEGHLAQSKDSNAILLFADTDVLSDRLWAQVNNFFGQKMVNAFANNGDLFINAVDNLSGDSDLISIRGRATSRRPFTKVEEIKRSADDRFRSKEQELQQELSETERKLTQLQTAKGQDQAMVLSSEQKIELDKFLKRKVEVRKELREVRRKLDEDIEKLGTRLKVFNILLIPIVLTIGALAFAAWRRKRPQVA</sequence>
<accession>A0ABY6BKM2</accession>
<feature type="transmembrane region" description="Helical" evidence="2">
    <location>
        <begin position="591"/>
        <end position="611"/>
    </location>
</feature>
<dbReference type="Proteomes" id="UP001064632">
    <property type="component" value="Chromosome"/>
</dbReference>
<evidence type="ECO:0000256" key="2">
    <source>
        <dbReference type="SAM" id="Phobius"/>
    </source>
</evidence>
<keyword evidence="2" id="KW-0472">Membrane</keyword>
<evidence type="ECO:0000256" key="1">
    <source>
        <dbReference type="SAM" id="Coils"/>
    </source>
</evidence>
<keyword evidence="1" id="KW-0175">Coiled coil</keyword>
<feature type="domain" description="DUF7088" evidence="4">
    <location>
        <begin position="40"/>
        <end position="140"/>
    </location>
</feature>
<dbReference type="RefSeq" id="WP_261696543.1">
    <property type="nucleotide sequence ID" value="NZ_CP104694.1"/>
</dbReference>